<dbReference type="RefSeq" id="XP_013065626.2">
    <property type="nucleotide sequence ID" value="XM_013210172.2"/>
</dbReference>
<dbReference type="GO" id="GO:0005730">
    <property type="term" value="C:nucleolus"/>
    <property type="evidence" value="ECO:0007669"/>
    <property type="project" value="TreeGrafter"/>
</dbReference>
<dbReference type="GO" id="GO:0006382">
    <property type="term" value="P:adenosine to inosine editing"/>
    <property type="evidence" value="ECO:0007669"/>
    <property type="project" value="TreeGrafter"/>
</dbReference>
<evidence type="ECO:0000256" key="2">
    <source>
        <dbReference type="ARBA" id="ARBA00022490"/>
    </source>
</evidence>
<accession>A0A2C9LP72</accession>
<evidence type="ECO:0000313" key="11">
    <source>
        <dbReference type="Proteomes" id="UP000076420"/>
    </source>
</evidence>
<dbReference type="VEuPathDB" id="VectorBase:BGLAX_039604"/>
<proteinExistence type="predicted"/>
<dbReference type="AlphaFoldDB" id="A0A2C9LP72"/>
<feature type="domain" description="DRBM" evidence="7">
    <location>
        <begin position="681"/>
        <end position="749"/>
    </location>
</feature>
<keyword evidence="3" id="KW-0677">Repeat</keyword>
<evidence type="ECO:0000259" key="7">
    <source>
        <dbReference type="PROSITE" id="PS50137"/>
    </source>
</evidence>
<dbReference type="FunFam" id="3.30.160.20:FF:000005">
    <property type="entry name" value="Putative double-stranded RNA-specific adenosine deaminase"/>
    <property type="match status" value="1"/>
</dbReference>
<feature type="compositionally biased region" description="Polar residues" evidence="6">
    <location>
        <begin position="627"/>
        <end position="638"/>
    </location>
</feature>
<dbReference type="SMART" id="SM00552">
    <property type="entry name" value="ADEAMc"/>
    <property type="match status" value="1"/>
</dbReference>
<organism evidence="10 11">
    <name type="scientific">Biomphalaria glabrata</name>
    <name type="common">Bloodfluke planorb</name>
    <name type="synonym">Freshwater snail</name>
    <dbReference type="NCBI Taxonomy" id="6526"/>
    <lineage>
        <taxon>Eukaryota</taxon>
        <taxon>Metazoa</taxon>
        <taxon>Spiralia</taxon>
        <taxon>Lophotrochozoa</taxon>
        <taxon>Mollusca</taxon>
        <taxon>Gastropoda</taxon>
        <taxon>Heterobranchia</taxon>
        <taxon>Euthyneura</taxon>
        <taxon>Panpulmonata</taxon>
        <taxon>Hygrophila</taxon>
        <taxon>Lymnaeoidea</taxon>
        <taxon>Planorbidae</taxon>
        <taxon>Biomphalaria</taxon>
    </lineage>
</organism>
<dbReference type="SUPFAM" id="SSF54768">
    <property type="entry name" value="dsRNA-binding domain-like"/>
    <property type="match status" value="1"/>
</dbReference>
<dbReference type="Pfam" id="PF00035">
    <property type="entry name" value="dsrm"/>
    <property type="match status" value="1"/>
</dbReference>
<feature type="compositionally biased region" description="Low complexity" evidence="6">
    <location>
        <begin position="610"/>
        <end position="626"/>
    </location>
</feature>
<evidence type="ECO:0000259" key="9">
    <source>
        <dbReference type="PROSITE" id="PS50141"/>
    </source>
</evidence>
<dbReference type="GO" id="GO:0003725">
    <property type="term" value="F:double-stranded RNA binding"/>
    <property type="evidence" value="ECO:0007669"/>
    <property type="project" value="TreeGrafter"/>
</dbReference>
<feature type="region of interest" description="Disordered" evidence="6">
    <location>
        <begin position="1"/>
        <end position="42"/>
    </location>
</feature>
<name>A0A2C9LP72_BIOGL</name>
<protein>
    <recommendedName>
        <fullName evidence="12">A to I editase domain-containing protein</fullName>
    </recommendedName>
</protein>
<dbReference type="VEuPathDB" id="VectorBase:BGLB033255"/>
<dbReference type="InterPro" id="IPR036390">
    <property type="entry name" value="WH_DNA-bd_sf"/>
</dbReference>
<dbReference type="GO" id="GO:0006396">
    <property type="term" value="P:RNA processing"/>
    <property type="evidence" value="ECO:0007669"/>
    <property type="project" value="InterPro"/>
</dbReference>
<dbReference type="SMART" id="SM00358">
    <property type="entry name" value="DSRM"/>
    <property type="match status" value="1"/>
</dbReference>
<evidence type="ECO:0000256" key="3">
    <source>
        <dbReference type="ARBA" id="ARBA00022737"/>
    </source>
</evidence>
<feature type="domain" description="Z-binding" evidence="8">
    <location>
        <begin position="35"/>
        <end position="100"/>
    </location>
</feature>
<dbReference type="PANTHER" id="PTHR10910:SF107">
    <property type="entry name" value="DOUBLE-STRANDED RNA-SPECIFIC ADENOSINE DEAMINASE"/>
    <property type="match status" value="1"/>
</dbReference>
<evidence type="ECO:0000313" key="10">
    <source>
        <dbReference type="EnsemblMetazoa" id="BGLB033255-PA"/>
    </source>
</evidence>
<evidence type="ECO:0000256" key="6">
    <source>
        <dbReference type="SAM" id="MobiDB-lite"/>
    </source>
</evidence>
<dbReference type="Proteomes" id="UP000076420">
    <property type="component" value="Unassembled WGS sequence"/>
</dbReference>
<dbReference type="CDD" id="cd19902">
    <property type="entry name" value="DSRM_DRADA"/>
    <property type="match status" value="1"/>
</dbReference>
<evidence type="ECO:0000256" key="5">
    <source>
        <dbReference type="PROSITE-ProRule" id="PRU00266"/>
    </source>
</evidence>
<dbReference type="PROSITE" id="PS50137">
    <property type="entry name" value="DS_RBD"/>
    <property type="match status" value="1"/>
</dbReference>
<feature type="compositionally biased region" description="Basic residues" evidence="6">
    <location>
        <begin position="216"/>
        <end position="235"/>
    </location>
</feature>
<dbReference type="GO" id="GO:0008251">
    <property type="term" value="F:tRNA-specific adenosine deaminase activity"/>
    <property type="evidence" value="ECO:0007669"/>
    <property type="project" value="TreeGrafter"/>
</dbReference>
<reference evidence="10" key="1">
    <citation type="submission" date="2020-05" db="UniProtKB">
        <authorList>
            <consortium name="EnsemblMetazoa"/>
        </authorList>
    </citation>
    <scope>IDENTIFICATION</scope>
    <source>
        <strain evidence="10">BB02</strain>
    </source>
</reference>
<feature type="region of interest" description="Disordered" evidence="6">
    <location>
        <begin position="605"/>
        <end position="638"/>
    </location>
</feature>
<evidence type="ECO:0008006" key="12">
    <source>
        <dbReference type="Google" id="ProtNLM"/>
    </source>
</evidence>
<dbReference type="InterPro" id="IPR002466">
    <property type="entry name" value="A_deamin"/>
</dbReference>
<evidence type="ECO:0000256" key="1">
    <source>
        <dbReference type="ARBA" id="ARBA00004496"/>
    </source>
</evidence>
<gene>
    <name evidence="10" type="primary">106054353</name>
</gene>
<feature type="domain" description="A to I editase" evidence="9">
    <location>
        <begin position="817"/>
        <end position="1155"/>
    </location>
</feature>
<evidence type="ECO:0000256" key="4">
    <source>
        <dbReference type="ARBA" id="ARBA00022884"/>
    </source>
</evidence>
<dbReference type="PROSITE" id="PS50139">
    <property type="entry name" value="Z_BINDING"/>
    <property type="match status" value="1"/>
</dbReference>
<dbReference type="GO" id="GO:0003726">
    <property type="term" value="F:double-stranded RNA adenosine deaminase activity"/>
    <property type="evidence" value="ECO:0007669"/>
    <property type="project" value="InterPro"/>
</dbReference>
<dbReference type="Gene3D" id="1.10.10.10">
    <property type="entry name" value="Winged helix-like DNA-binding domain superfamily/Winged helix DNA-binding domain"/>
    <property type="match status" value="1"/>
</dbReference>
<dbReference type="EnsemblMetazoa" id="BGLB033255-RA">
    <property type="protein sequence ID" value="BGLB033255-PA"/>
    <property type="gene ID" value="BGLB033255"/>
</dbReference>
<dbReference type="GO" id="GO:0005737">
    <property type="term" value="C:cytoplasm"/>
    <property type="evidence" value="ECO:0007669"/>
    <property type="project" value="UniProtKB-SubCell"/>
</dbReference>
<dbReference type="Gene3D" id="3.30.160.20">
    <property type="match status" value="1"/>
</dbReference>
<dbReference type="SUPFAM" id="SSF46785">
    <property type="entry name" value="Winged helix' DNA-binding domain"/>
    <property type="match status" value="1"/>
</dbReference>
<evidence type="ECO:0000259" key="8">
    <source>
        <dbReference type="PROSITE" id="PS50139"/>
    </source>
</evidence>
<keyword evidence="2" id="KW-0963">Cytoplasm</keyword>
<dbReference type="PANTHER" id="PTHR10910">
    <property type="entry name" value="EUKARYOTE SPECIFIC DSRNA BINDING PROTEIN"/>
    <property type="match status" value="1"/>
</dbReference>
<dbReference type="Pfam" id="PF02295">
    <property type="entry name" value="z-alpha"/>
    <property type="match status" value="1"/>
</dbReference>
<dbReference type="PROSITE" id="PS50141">
    <property type="entry name" value="A_DEAMIN_EDITASE"/>
    <property type="match status" value="1"/>
</dbReference>
<feature type="region of interest" description="Disordered" evidence="6">
    <location>
        <begin position="216"/>
        <end position="239"/>
    </location>
</feature>
<dbReference type="InterPro" id="IPR042371">
    <property type="entry name" value="Z_dom"/>
</dbReference>
<dbReference type="InterPro" id="IPR014720">
    <property type="entry name" value="dsRBD_dom"/>
</dbReference>
<dbReference type="SMART" id="SM00550">
    <property type="entry name" value="Zalpha"/>
    <property type="match status" value="1"/>
</dbReference>
<dbReference type="Pfam" id="PF02137">
    <property type="entry name" value="A_deamin"/>
    <property type="match status" value="1"/>
</dbReference>
<comment type="subcellular location">
    <subcellularLocation>
        <location evidence="1">Cytoplasm</location>
    </subcellularLocation>
</comment>
<feature type="compositionally biased region" description="Basic residues" evidence="6">
    <location>
        <begin position="7"/>
        <end position="34"/>
    </location>
</feature>
<dbReference type="InterPro" id="IPR036388">
    <property type="entry name" value="WH-like_DNA-bd_sf"/>
</dbReference>
<sequence length="1156" mass="128820">MSFNVKPPHKKKQHRNHPKRKSELKRNISPHHTKTTQSSPNEQDVIQFLQNQQGPQEPLKIAKALGGSTKKFINPTLYRLKDKGVLQQISQQPPLWTLSPNTMNNKHPRSHYLAPQCNQDYRFTQNLVTYAKDGLGRGRGHDLFGSSSPGPWESEQSQFNQDQISSNFPHNPIPYARNVFGRGQGLDFNGMASSGYRECEPSHFNYYESVYKSHRGRQHLNKPHNSRNNYKHKPDKKNEFKKNSIDLFKPTIDDKDAPGAYTKSSPAKVCLESNVQVPSRNTDNNFDAAAAFRSGGVNQQSTFNQDLMPLASTSSGVNQQSTFNQDLMPLASTSSGVNQQSTFNQDLMPLASTSSGVNQQSVSNACHTSESEEEDDDLSHRVYDIMQSSTGVKYNNVDFDDEVYIEPDFDSYSQESEEDMNEDWGGAKEITTYSAGQDDICTDGDSCTDGDICTDGEGQFDNQDKQNDNSCTDAGFRDEVDSIPSTVVVRPLNPAQLLKTQFNLDNDKSSYKALCFRNAGPNSEFVIDRSVAQNSQFMNDRPTAPGSHFINNKDMALMPWLKIQPNLAVTETFSGKTVSNMTLGQQLLKEGKTCVEGMEDLILSDNKSQPSVRRPPLLSTPLLRGSNPNPSTFSSSQGIRFPFQPMVQSQLNRNPPAESQPSTVQPKLQITAESFAALNKNPISAFMEYAQSRHLAASIDPVDQHGPSHKPVFVYAAKLGNRVFPCISSSNKKDGKKEAAEQAIRILIAEGQYHLPQQISVMKMPESSMTEHDKIAAKVHQTYNQLIATVPESFPGRKVIAGIVMQIDSIESAEVVSIGSGNRCITGDKLSQEGNTVNDCHAEIITRRGLISFLWDQVIAYASNKESSILEQSMLTGKLAIRPNVKFHLYISTAPCGDGALFSPRDVKSNNSPLTDGSVHRPVYTNNAHGVLRTKMEGGEGTIPIEASYKEQAWDGLITGERLRTMSCSDKICRWNVLGMQGALLGHFLDPVYLSSITLGYLYDHSHLCRAVCCRLDRGDSSLNEQLPQPYHLNHPVLGRVTACDPPRETQKTKSYSVNWRLGEDRPEILDGSLGICYSALEQKMFSRLSKKNMFDKYKRACAAHRRSELPSGSTYYATKRMNQSFLQAKEAMFKQFRATGCGKWISKPQEEEMFS</sequence>
<dbReference type="KEGG" id="bgt:106054353"/>
<dbReference type="STRING" id="6526.A0A2C9LP72"/>
<keyword evidence="4 5" id="KW-0694">RNA-binding</keyword>
<dbReference type="OrthoDB" id="10268011at2759"/>